<keyword evidence="2" id="KW-1185">Reference proteome</keyword>
<evidence type="ECO:0000313" key="2">
    <source>
        <dbReference type="Proteomes" id="UP000244755"/>
    </source>
</evidence>
<evidence type="ECO:0000313" key="1">
    <source>
        <dbReference type="EMBL" id="AWB20851.1"/>
    </source>
</evidence>
<dbReference type="AlphaFoldDB" id="A0A2R4WH32"/>
<dbReference type="EMBL" id="CP028843">
    <property type="protein sequence ID" value="AWB20851.1"/>
    <property type="molecule type" value="Genomic_DNA"/>
</dbReference>
<organism evidence="1 2">
    <name type="scientific">Methylobacterium currus</name>
    <dbReference type="NCBI Taxonomy" id="2051553"/>
    <lineage>
        <taxon>Bacteria</taxon>
        <taxon>Pseudomonadati</taxon>
        <taxon>Pseudomonadota</taxon>
        <taxon>Alphaproteobacteria</taxon>
        <taxon>Hyphomicrobiales</taxon>
        <taxon>Methylobacteriaceae</taxon>
        <taxon>Methylobacterium</taxon>
    </lineage>
</organism>
<proteinExistence type="predicted"/>
<name>A0A2R4WH32_9HYPH</name>
<dbReference type="RefSeq" id="WP_099952740.1">
    <property type="nucleotide sequence ID" value="NZ_CP028843.1"/>
</dbReference>
<sequence>MMITVTCDVSEGYCGQCLLRLSASLLDVSALSPLVVTALLSVVDIEEEAGHATSDRWGAMMVAV</sequence>
<accession>A0A2R4WH32</accession>
<gene>
    <name evidence="1" type="ORF">DA075_07940</name>
</gene>
<dbReference type="Proteomes" id="UP000244755">
    <property type="component" value="Chromosome 1"/>
</dbReference>
<dbReference type="KEGG" id="mee:DA075_07940"/>
<reference evidence="1 2" key="1">
    <citation type="submission" date="2018-04" db="EMBL/GenBank/DDBJ databases">
        <title>Methylobacterium sp. PR1016A genome.</title>
        <authorList>
            <person name="Park W."/>
        </authorList>
    </citation>
    <scope>NUCLEOTIDE SEQUENCE [LARGE SCALE GENOMIC DNA]</scope>
    <source>
        <strain evidence="1 2">PR1016A</strain>
    </source>
</reference>
<protein>
    <submittedName>
        <fullName evidence="1">Uncharacterized protein</fullName>
    </submittedName>
</protein>